<evidence type="ECO:0000256" key="10">
    <source>
        <dbReference type="ARBA" id="ARBA00023136"/>
    </source>
</evidence>
<organism evidence="15">
    <name type="scientific">Anthurium amnicola</name>
    <dbReference type="NCBI Taxonomy" id="1678845"/>
    <lineage>
        <taxon>Eukaryota</taxon>
        <taxon>Viridiplantae</taxon>
        <taxon>Streptophyta</taxon>
        <taxon>Embryophyta</taxon>
        <taxon>Tracheophyta</taxon>
        <taxon>Spermatophyta</taxon>
        <taxon>Magnoliopsida</taxon>
        <taxon>Liliopsida</taxon>
        <taxon>Araceae</taxon>
        <taxon>Pothoideae</taxon>
        <taxon>Potheae</taxon>
        <taxon>Anthurium</taxon>
    </lineage>
</organism>
<dbReference type="PANTHER" id="PTHR24223">
    <property type="entry name" value="ATP-BINDING CASSETTE SUB-FAMILY C"/>
    <property type="match status" value="1"/>
</dbReference>
<dbReference type="CDD" id="cd18580">
    <property type="entry name" value="ABC_6TM_ABCC_D2"/>
    <property type="match status" value="1"/>
</dbReference>
<feature type="transmembrane region" description="Helical" evidence="12">
    <location>
        <begin position="1028"/>
        <end position="1046"/>
    </location>
</feature>
<reference evidence="15" key="1">
    <citation type="submission" date="2015-07" db="EMBL/GenBank/DDBJ databases">
        <title>Transcriptome Assembly of Anthurium amnicola.</title>
        <authorList>
            <person name="Suzuki J."/>
        </authorList>
    </citation>
    <scope>NUCLEOTIDE SEQUENCE</scope>
</reference>
<dbReference type="Gene3D" id="1.20.1560.10">
    <property type="entry name" value="ABC transporter type 1, transmembrane domain"/>
    <property type="match status" value="2"/>
</dbReference>
<dbReference type="CDD" id="cd12148">
    <property type="entry name" value="fungal_TF_MHR"/>
    <property type="match status" value="1"/>
</dbReference>
<evidence type="ECO:0000256" key="11">
    <source>
        <dbReference type="ARBA" id="ARBA00057614"/>
    </source>
</evidence>
<dbReference type="GO" id="GO:0016020">
    <property type="term" value="C:membrane"/>
    <property type="evidence" value="ECO:0007669"/>
    <property type="project" value="UniProtKB-SubCell"/>
</dbReference>
<dbReference type="SUPFAM" id="SSF90123">
    <property type="entry name" value="ABC transporter transmembrane region"/>
    <property type="match status" value="2"/>
</dbReference>
<dbReference type="SMART" id="SM00382">
    <property type="entry name" value="AAA"/>
    <property type="match status" value="2"/>
</dbReference>
<dbReference type="InterPro" id="IPR003593">
    <property type="entry name" value="AAA+_ATPase"/>
</dbReference>
<dbReference type="Pfam" id="PF00005">
    <property type="entry name" value="ABC_tran"/>
    <property type="match status" value="2"/>
</dbReference>
<dbReference type="CDD" id="cd03250">
    <property type="entry name" value="ABCC_MRP_domain1"/>
    <property type="match status" value="1"/>
</dbReference>
<proteinExistence type="inferred from homology"/>
<dbReference type="EMBL" id="GDJX01009234">
    <property type="protein sequence ID" value="JAT58702.1"/>
    <property type="molecule type" value="Transcribed_RNA"/>
</dbReference>
<name>A0A1D1YVQ9_9ARAE</name>
<evidence type="ECO:0000256" key="5">
    <source>
        <dbReference type="ARBA" id="ARBA00022737"/>
    </source>
</evidence>
<dbReference type="InterPro" id="IPR044726">
    <property type="entry name" value="ABCC_6TM_D2"/>
</dbReference>
<feature type="domain" description="ABC transmembrane type-1" evidence="14">
    <location>
        <begin position="914"/>
        <end position="1194"/>
    </location>
</feature>
<dbReference type="PROSITE" id="PS00211">
    <property type="entry name" value="ABC_TRANSPORTER_1"/>
    <property type="match status" value="1"/>
</dbReference>
<evidence type="ECO:0000256" key="8">
    <source>
        <dbReference type="ARBA" id="ARBA00022967"/>
    </source>
</evidence>
<dbReference type="Gene3D" id="3.40.50.300">
    <property type="entry name" value="P-loop containing nucleotide triphosphate hydrolases"/>
    <property type="match status" value="2"/>
</dbReference>
<keyword evidence="4 12" id="KW-0812">Transmembrane</keyword>
<feature type="domain" description="ABC transmembrane type-1" evidence="14">
    <location>
        <begin position="291"/>
        <end position="571"/>
    </location>
</feature>
<comment type="subcellular location">
    <subcellularLocation>
        <location evidence="1">Membrane</location>
        <topology evidence="1">Multi-pass membrane protein</topology>
    </subcellularLocation>
</comment>
<dbReference type="PANTHER" id="PTHR24223:SF181">
    <property type="entry name" value="ABC TRANSPORTER C FAMILY MEMBER 3"/>
    <property type="match status" value="1"/>
</dbReference>
<feature type="transmembrane region" description="Helical" evidence="12">
    <location>
        <begin position="429"/>
        <end position="448"/>
    </location>
</feature>
<dbReference type="InterPro" id="IPR003439">
    <property type="entry name" value="ABC_transporter-like_ATP-bd"/>
</dbReference>
<evidence type="ECO:0000256" key="7">
    <source>
        <dbReference type="ARBA" id="ARBA00022840"/>
    </source>
</evidence>
<feature type="transmembrane region" description="Helical" evidence="12">
    <location>
        <begin position="281"/>
        <end position="303"/>
    </location>
</feature>
<dbReference type="GO" id="GO:0016887">
    <property type="term" value="F:ATP hydrolysis activity"/>
    <property type="evidence" value="ECO:0007669"/>
    <property type="project" value="InterPro"/>
</dbReference>
<comment type="function">
    <text evidence="11">ABC transporter that may affect phytic acid transport and compartmentalization. May function directly or indirectly in removing phytic acid from the cytosol or in vesicle trafficking. Required for phytic acid accumulation in developing seeds. Phytic acid is the primary storage form of phosphorus in cereal grains and other plant seeds.</text>
</comment>
<dbReference type="InterPro" id="IPR044746">
    <property type="entry name" value="ABCC_6TM_D1"/>
</dbReference>
<feature type="transmembrane region" description="Helical" evidence="12">
    <location>
        <begin position="86"/>
        <end position="108"/>
    </location>
</feature>
<keyword evidence="7" id="KW-0067">ATP-binding</keyword>
<dbReference type="Pfam" id="PF00664">
    <property type="entry name" value="ABC_membrane"/>
    <property type="match status" value="2"/>
</dbReference>
<accession>A0A1D1YVQ9</accession>
<feature type="transmembrane region" description="Helical" evidence="12">
    <location>
        <begin position="1052"/>
        <end position="1072"/>
    </location>
</feature>
<feature type="transmembrane region" description="Helical" evidence="12">
    <location>
        <begin position="1142"/>
        <end position="1160"/>
    </location>
</feature>
<feature type="domain" description="ABC transporter" evidence="13">
    <location>
        <begin position="605"/>
        <end position="828"/>
    </location>
</feature>
<evidence type="ECO:0000259" key="13">
    <source>
        <dbReference type="PROSITE" id="PS50893"/>
    </source>
</evidence>
<sequence>MGFLLGVLVLHVFSASCHLGLLLVLSIAWSCRSCRRARSPDSLEKSRFQLYKSALFTCLGLALFHLLVCIFYYSCYLDGWGSEDKLAVQINLAVRVVAWLAVSAYLHFEFPRSREKKFPLFLRVWWCIYLLICCASLVIDLIYYRKLGSEVKDLWVLDTGSGLLSLFLSYTGFFGKRIDEDEGPFLRKPLLNDGDVNGYKRSGHGSLPSLSNANFFSVLTFSWIGPLISEGYKKTLDLDDVPQLRNDDSVKVVFPIFKSKLESHTSAGGDGRIGTLQLVKVLVSCTWLQILWSGIFAFVYTLSTYVGPWLINTFVQYLNGRRRFASEGYLLVTAFVASKIFESLSQRHWFLRVQQAGVRFRAALVAMIYQKGLSLSSNSRQSHTSGVIINLMSIDADRIGQFSWYMHDIWMVTMQVVLALLLLYANVGLASIAALAATIVAMLMNIPLGRMQEKYQEKLMSSKDTRMKTTSEILRNMRILKLQAWEMKFLSRVIELRKNETNWLRKYVYTSAMTAFLFSNAPTFVSVVTFGACILLGIPLESGKILSALATIRVLQEPIYILPDMISMFIQTKVSLDRISSFLNVEEFQADAVEKLPMGSSEVAVEVSNGNFCWERSSEHPTLKDLNLRVLHGMRVAVCGTVGSGKSSLLSCILGEIPKISGTVRLSGTTAYVAQSPWIQSGKIEDNILFGNAMNRDKYEHVLEACALKKDLELLPFGDQTVIGETGINLSGGQKQRIQIARAMYHDADIFLFDDPFSAVDTHTGSHLFKECLLGFLASKTVIYVTHQVEFLPSADLILVMKNGRITQAGKYDDLLTSGTDFMELVGAHIYALSALDSCTTSSESPDKSMVEVENHLKPRHNEENKDEQNGNTGDISAQMGQLIQEEEREKGRVGFSVYWRYITTASKGVHVPFILLAQILFQALQIVSNYWIAWAAPMSKGTKPPVSSSVLIYVYVAFALGSSICVLLRSLLLVTAGYETATLLFNKMHACIFRAPVSFFDSTPSGRILNRASTDQSEVDTAIPNQIGSFVFTFIQLLGIIVVMSQVAWQVLIVFIPVIITCIWYQQYYIVTARELARLVGVCKAPLIQHFAESLSGSTTIRGFDQISRFMGTNFLLSDAFSRPKFYNLAAREWMCFRLDMLSVITFAFCLVFLVSVPVGTIDPVIAGLAVTYGLNLNADQSWVTWHLCNLENKMISVERILQYTCIPSEPPLTIETNKPDCKWPSQGEVDIRGIQVRYAPHLPFVLRGLTCTFAGGMKTGIVGRTGSGKSTLIQTLFRIVDPTVGRILIDGTDISSIGLHDLRSRLSIIPQDPTMFQGSVRSNLDPLEECTDEQIWQALDICQLGDEVRRKEGKLDSAVTENGENWSMGQRQLVCLGRVVLKRSKILVLDEATASVDTATDNVIQKTLRQQFSDSTVITIAHRLTSVLDSDMVLILDNGMIAEFNTPSKLLENKSSVFAKLVSAYTIRASSSFERLDMF</sequence>
<dbReference type="InterPro" id="IPR050173">
    <property type="entry name" value="ABC_transporter_C-like"/>
</dbReference>
<evidence type="ECO:0000256" key="12">
    <source>
        <dbReference type="SAM" id="Phobius"/>
    </source>
</evidence>
<dbReference type="GO" id="GO:0005524">
    <property type="term" value="F:ATP binding"/>
    <property type="evidence" value="ECO:0007669"/>
    <property type="project" value="UniProtKB-KW"/>
</dbReference>
<evidence type="ECO:0000256" key="4">
    <source>
        <dbReference type="ARBA" id="ARBA00022692"/>
    </source>
</evidence>
<feature type="transmembrane region" description="Helical" evidence="12">
    <location>
        <begin position="507"/>
        <end position="539"/>
    </location>
</feature>
<dbReference type="FunFam" id="3.40.50.300:FF:000508">
    <property type="entry name" value="ABC transporter C family member 5"/>
    <property type="match status" value="1"/>
</dbReference>
<feature type="transmembrane region" description="Helical" evidence="12">
    <location>
        <begin position="953"/>
        <end position="979"/>
    </location>
</feature>
<dbReference type="PROSITE" id="PS50893">
    <property type="entry name" value="ABC_TRANSPORTER_2"/>
    <property type="match status" value="2"/>
</dbReference>
<evidence type="ECO:0000259" key="14">
    <source>
        <dbReference type="PROSITE" id="PS50929"/>
    </source>
</evidence>
<comment type="similarity">
    <text evidence="2">Belongs to the ABC transporter superfamily. ABCC family. Conjugate transporter (TC 3.A.1.208) subfamily.</text>
</comment>
<protein>
    <submittedName>
        <fullName evidence="15">ABC transporter C family member 3</fullName>
    </submittedName>
</protein>
<feature type="domain" description="ABC transporter" evidence="13">
    <location>
        <begin position="1233"/>
        <end position="1465"/>
    </location>
</feature>
<evidence type="ECO:0000256" key="9">
    <source>
        <dbReference type="ARBA" id="ARBA00022989"/>
    </source>
</evidence>
<keyword evidence="10 12" id="KW-0472">Membrane</keyword>
<dbReference type="GO" id="GO:0140359">
    <property type="term" value="F:ABC-type transporter activity"/>
    <property type="evidence" value="ECO:0007669"/>
    <property type="project" value="InterPro"/>
</dbReference>
<evidence type="ECO:0000256" key="1">
    <source>
        <dbReference type="ARBA" id="ARBA00004141"/>
    </source>
</evidence>
<evidence type="ECO:0000256" key="3">
    <source>
        <dbReference type="ARBA" id="ARBA00022448"/>
    </source>
</evidence>
<evidence type="ECO:0000256" key="2">
    <source>
        <dbReference type="ARBA" id="ARBA00009726"/>
    </source>
</evidence>
<dbReference type="CDD" id="cd03244">
    <property type="entry name" value="ABCC_MRP_domain2"/>
    <property type="match status" value="1"/>
</dbReference>
<dbReference type="InterPro" id="IPR017871">
    <property type="entry name" value="ABC_transporter-like_CS"/>
</dbReference>
<dbReference type="SUPFAM" id="SSF52540">
    <property type="entry name" value="P-loop containing nucleoside triphosphate hydrolases"/>
    <property type="match status" value="2"/>
</dbReference>
<keyword evidence="8" id="KW-1278">Translocase</keyword>
<dbReference type="InterPro" id="IPR027417">
    <property type="entry name" value="P-loop_NTPase"/>
</dbReference>
<keyword evidence="9 12" id="KW-1133">Transmembrane helix</keyword>
<gene>
    <name evidence="15" type="primary">ABCC3_7</name>
    <name evidence="15" type="ORF">g.107414</name>
</gene>
<dbReference type="CDD" id="cd18579">
    <property type="entry name" value="ABC_6TM_ABCC_D1"/>
    <property type="match status" value="1"/>
</dbReference>
<evidence type="ECO:0000313" key="15">
    <source>
        <dbReference type="EMBL" id="JAT58702.1"/>
    </source>
</evidence>
<dbReference type="PROSITE" id="PS50929">
    <property type="entry name" value="ABC_TM1F"/>
    <property type="match status" value="2"/>
</dbReference>
<feature type="transmembrane region" description="Helical" evidence="12">
    <location>
        <begin position="50"/>
        <end position="74"/>
    </location>
</feature>
<keyword evidence="5" id="KW-0677">Repeat</keyword>
<feature type="transmembrane region" description="Helical" evidence="12">
    <location>
        <begin position="6"/>
        <end position="29"/>
    </location>
</feature>
<feature type="transmembrane region" description="Helical" evidence="12">
    <location>
        <begin position="910"/>
        <end position="933"/>
    </location>
</feature>
<dbReference type="InterPro" id="IPR036640">
    <property type="entry name" value="ABC1_TM_sf"/>
</dbReference>
<keyword evidence="6" id="KW-0547">Nucleotide-binding</keyword>
<dbReference type="InterPro" id="IPR011527">
    <property type="entry name" value="ABC1_TM_dom"/>
</dbReference>
<dbReference type="FunFam" id="1.20.1560.10:FF:000003">
    <property type="entry name" value="ABC transporter C family member 10"/>
    <property type="match status" value="1"/>
</dbReference>
<feature type="transmembrane region" description="Helical" evidence="12">
    <location>
        <begin position="120"/>
        <end position="143"/>
    </location>
</feature>
<dbReference type="FunFam" id="3.40.50.300:FF:000169">
    <property type="entry name" value="ABC transporter C family member 3"/>
    <property type="match status" value="1"/>
</dbReference>
<dbReference type="FunFam" id="1.20.1560.10:FF:000002">
    <property type="entry name" value="ABC transporter C family member 5"/>
    <property type="match status" value="1"/>
</dbReference>
<evidence type="ECO:0000256" key="6">
    <source>
        <dbReference type="ARBA" id="ARBA00022741"/>
    </source>
</evidence>
<keyword evidence="3" id="KW-0813">Transport</keyword>